<evidence type="ECO:0000313" key="10">
    <source>
        <dbReference type="EMBL" id="SDL39499.1"/>
    </source>
</evidence>
<evidence type="ECO:0000256" key="2">
    <source>
        <dbReference type="ARBA" id="ARBA00022676"/>
    </source>
</evidence>
<feature type="transmembrane region" description="Helical" evidence="8">
    <location>
        <begin position="657"/>
        <end position="681"/>
    </location>
</feature>
<evidence type="ECO:0000256" key="3">
    <source>
        <dbReference type="ARBA" id="ARBA00022679"/>
    </source>
</evidence>
<feature type="region of interest" description="Disordered" evidence="7">
    <location>
        <begin position="19"/>
        <end position="38"/>
    </location>
</feature>
<feature type="transmembrane region" description="Helical" evidence="8">
    <location>
        <begin position="687"/>
        <end position="708"/>
    </location>
</feature>
<protein>
    <submittedName>
        <fullName evidence="10">Glycosyl transferase family group 2</fullName>
    </submittedName>
</protein>
<evidence type="ECO:0000256" key="7">
    <source>
        <dbReference type="SAM" id="MobiDB-lite"/>
    </source>
</evidence>
<comment type="subcellular location">
    <subcellularLocation>
        <location evidence="1">Membrane</location>
        <topology evidence="1">Multi-pass membrane protein</topology>
    </subcellularLocation>
</comment>
<dbReference type="InterPro" id="IPR029044">
    <property type="entry name" value="Nucleotide-diphossugar_trans"/>
</dbReference>
<proteinExistence type="predicted"/>
<dbReference type="InterPro" id="IPR001173">
    <property type="entry name" value="Glyco_trans_2-like"/>
</dbReference>
<keyword evidence="6 8" id="KW-0472">Membrane</keyword>
<keyword evidence="11" id="KW-1185">Reference proteome</keyword>
<dbReference type="AlphaFoldDB" id="A0A1G9JPP7"/>
<feature type="domain" description="Glycosyltransferase 2-like" evidence="9">
    <location>
        <begin position="370"/>
        <end position="600"/>
    </location>
</feature>
<dbReference type="InterPro" id="IPR050321">
    <property type="entry name" value="Glycosyltr_2/OpgH_subfam"/>
</dbReference>
<evidence type="ECO:0000313" key="11">
    <source>
        <dbReference type="Proteomes" id="UP000199475"/>
    </source>
</evidence>
<evidence type="ECO:0000256" key="8">
    <source>
        <dbReference type="SAM" id="Phobius"/>
    </source>
</evidence>
<keyword evidence="3 10" id="KW-0808">Transferase</keyword>
<name>A0A1G9JPP7_9ACTN</name>
<evidence type="ECO:0000256" key="5">
    <source>
        <dbReference type="ARBA" id="ARBA00022989"/>
    </source>
</evidence>
<dbReference type="OrthoDB" id="9806824at2"/>
<evidence type="ECO:0000259" key="9">
    <source>
        <dbReference type="Pfam" id="PF13632"/>
    </source>
</evidence>
<dbReference type="PANTHER" id="PTHR43867:SF2">
    <property type="entry name" value="CELLULOSE SYNTHASE CATALYTIC SUBUNIT A [UDP-FORMING]"/>
    <property type="match status" value="1"/>
</dbReference>
<organism evidence="10 11">
    <name type="scientific">Tessaracoccus oleiagri</name>
    <dbReference type="NCBI Taxonomy" id="686624"/>
    <lineage>
        <taxon>Bacteria</taxon>
        <taxon>Bacillati</taxon>
        <taxon>Actinomycetota</taxon>
        <taxon>Actinomycetes</taxon>
        <taxon>Propionibacteriales</taxon>
        <taxon>Propionibacteriaceae</taxon>
        <taxon>Tessaracoccus</taxon>
    </lineage>
</organism>
<dbReference type="GO" id="GO:0016758">
    <property type="term" value="F:hexosyltransferase activity"/>
    <property type="evidence" value="ECO:0007669"/>
    <property type="project" value="TreeGrafter"/>
</dbReference>
<feature type="transmembrane region" description="Helical" evidence="8">
    <location>
        <begin position="45"/>
        <end position="62"/>
    </location>
</feature>
<dbReference type="RefSeq" id="WP_093250311.1">
    <property type="nucleotide sequence ID" value="NZ_FNGP01000002.1"/>
</dbReference>
<reference evidence="10 11" key="1">
    <citation type="submission" date="2016-10" db="EMBL/GenBank/DDBJ databases">
        <authorList>
            <person name="de Groot N.N."/>
        </authorList>
    </citation>
    <scope>NUCLEOTIDE SEQUENCE [LARGE SCALE GENOMIC DNA]</scope>
    <source>
        <strain evidence="10 11">CGMCC 1.9159</strain>
    </source>
</reference>
<dbReference type="SUPFAM" id="SSF53448">
    <property type="entry name" value="Nucleotide-diphospho-sugar transferases"/>
    <property type="match status" value="1"/>
</dbReference>
<keyword evidence="5 8" id="KW-1133">Transmembrane helix</keyword>
<feature type="transmembrane region" description="Helical" evidence="8">
    <location>
        <begin position="618"/>
        <end position="636"/>
    </location>
</feature>
<keyword evidence="4 8" id="KW-0812">Transmembrane</keyword>
<accession>A0A1G9JPP7</accession>
<dbReference type="PANTHER" id="PTHR43867">
    <property type="entry name" value="CELLULOSE SYNTHASE CATALYTIC SUBUNIT A [UDP-FORMING]"/>
    <property type="match status" value="1"/>
</dbReference>
<evidence type="ECO:0000256" key="6">
    <source>
        <dbReference type="ARBA" id="ARBA00023136"/>
    </source>
</evidence>
<dbReference type="Proteomes" id="UP000199475">
    <property type="component" value="Unassembled WGS sequence"/>
</dbReference>
<dbReference type="EMBL" id="FNGP01000002">
    <property type="protein sequence ID" value="SDL39499.1"/>
    <property type="molecule type" value="Genomic_DNA"/>
</dbReference>
<evidence type="ECO:0000256" key="4">
    <source>
        <dbReference type="ARBA" id="ARBA00022692"/>
    </source>
</evidence>
<sequence>MVEDVRMDAALDARRDGLAASVPPPHRHDHPAPTHARPHPALRPVGWAAMAITAIAWLVVSIHSLSGLVTSVVLGEAGFGDIVSVGAFLLIISFLSFSALLYLVTRDGALRRLAGHARVPRAALDAHFLVSEPSMTVLVPSSAEEPHVVRATLWSAALQEFPQLDVVLLVDDRPDPEDPEARARLEETRLLPFEIQARLREPSEKLSAALAEAERFVAAHPSAPLHAGTIADLHEQAVAWLVELADAERVRDHADQFFVDRVLLSLARDLGRKADQLRAAPDAGVPAGEGLGQLRRLARIFAARLDLFERKRYASLSHEANKAMNLNSYIGLMGGEWVVDTVTASGRRFDVLRAARYGEAPDRVVPASDYVLTLDADSLLVPDYCVRLVHEMEQPGNERMAVIQTPHSSYRGARTWVERVAGMTTDLQHLQHQGRTAFDATFWVGANAIIRTEALADIVEVRIEDGPAGPRVVRTYIQDRTVIEDTESSMDLVANGWSLHNYPERLSFSATPPDFGSLVVQRRRWANGGLIILPKLLDVVRGRRRRDDDASPAEVLLRADYLGSTAWTTVGTALLLLMPETTWLLSPLLFVVALPYFATMALDLRTVGHRLLDMPKVFALNLVLLPVNLAGVAKSVEQAITKRKIPFARTPKVADRVAAPALFVVLPYVLGLGLLAFAVLAATRGHWPGMVFAGTTGAAALAGAVAFVGTRSAAQDVAAAWREFRASRGTRPQPARAKAQPLDWPGLRWLRVLVEDSEPKLPALGESRSGPGRRAEGRRA</sequence>
<evidence type="ECO:0000256" key="1">
    <source>
        <dbReference type="ARBA" id="ARBA00004141"/>
    </source>
</evidence>
<gene>
    <name evidence="10" type="ORF">SAMN04488242_1393</name>
</gene>
<feature type="transmembrane region" description="Helical" evidence="8">
    <location>
        <begin position="581"/>
        <end position="598"/>
    </location>
</feature>
<feature type="transmembrane region" description="Helical" evidence="8">
    <location>
        <begin position="82"/>
        <end position="104"/>
    </location>
</feature>
<keyword evidence="2" id="KW-0328">Glycosyltransferase</keyword>
<feature type="region of interest" description="Disordered" evidence="7">
    <location>
        <begin position="761"/>
        <end position="780"/>
    </location>
</feature>
<dbReference type="Gene3D" id="3.90.550.10">
    <property type="entry name" value="Spore Coat Polysaccharide Biosynthesis Protein SpsA, Chain A"/>
    <property type="match status" value="1"/>
</dbReference>
<dbReference type="Pfam" id="PF13632">
    <property type="entry name" value="Glyco_trans_2_3"/>
    <property type="match status" value="1"/>
</dbReference>
<dbReference type="GO" id="GO:0005886">
    <property type="term" value="C:plasma membrane"/>
    <property type="evidence" value="ECO:0007669"/>
    <property type="project" value="TreeGrafter"/>
</dbReference>
<dbReference type="STRING" id="686624.SAMN04488242_1393"/>